<keyword evidence="1" id="KW-0812">Transmembrane</keyword>
<sequence>MNRKGTAMVEAAVVFPMVILTVMALIYMFQIFFRETEIRADMHKALRAESGKCCQTLQYQENIQSPFPIYRKGERLYCRGTLQSKERGILKAGEKMLYSDKYLDDERDFIRKIDLIPQREFYDE</sequence>
<keyword evidence="1" id="KW-0472">Membrane</keyword>
<organism evidence="2 3">
    <name type="scientific">Zhenpiania hominis</name>
    <dbReference type="NCBI Taxonomy" id="2763644"/>
    <lineage>
        <taxon>Bacteria</taxon>
        <taxon>Bacillati</taxon>
        <taxon>Bacillota</taxon>
        <taxon>Clostridia</taxon>
        <taxon>Peptostreptococcales</taxon>
        <taxon>Anaerovoracaceae</taxon>
        <taxon>Zhenpiania</taxon>
    </lineage>
</organism>
<feature type="transmembrane region" description="Helical" evidence="1">
    <location>
        <begin position="12"/>
        <end position="33"/>
    </location>
</feature>
<name>A0A923NP82_9FIRM</name>
<dbReference type="AlphaFoldDB" id="A0A923NP82"/>
<evidence type="ECO:0000313" key="3">
    <source>
        <dbReference type="Proteomes" id="UP000602647"/>
    </source>
</evidence>
<evidence type="ECO:0000256" key="1">
    <source>
        <dbReference type="SAM" id="Phobius"/>
    </source>
</evidence>
<proteinExistence type="predicted"/>
<gene>
    <name evidence="2" type="ORF">H9L42_07135</name>
</gene>
<protein>
    <submittedName>
        <fullName evidence="2">Pilus assembly protein</fullName>
    </submittedName>
</protein>
<reference evidence="2" key="1">
    <citation type="submission" date="2020-08" db="EMBL/GenBank/DDBJ databases">
        <title>Genome public.</title>
        <authorList>
            <person name="Liu C."/>
            <person name="Sun Q."/>
        </authorList>
    </citation>
    <scope>NUCLEOTIDE SEQUENCE</scope>
    <source>
        <strain evidence="2">BX12</strain>
    </source>
</reference>
<evidence type="ECO:0000313" key="2">
    <source>
        <dbReference type="EMBL" id="MBC6679598.1"/>
    </source>
</evidence>
<keyword evidence="3" id="KW-1185">Reference proteome</keyword>
<accession>A0A923NP82</accession>
<comment type="caution">
    <text evidence="2">The sequence shown here is derived from an EMBL/GenBank/DDBJ whole genome shotgun (WGS) entry which is preliminary data.</text>
</comment>
<keyword evidence="1" id="KW-1133">Transmembrane helix</keyword>
<dbReference type="Proteomes" id="UP000602647">
    <property type="component" value="Unassembled WGS sequence"/>
</dbReference>
<dbReference type="EMBL" id="JACRYT010000005">
    <property type="protein sequence ID" value="MBC6679598.1"/>
    <property type="molecule type" value="Genomic_DNA"/>
</dbReference>
<dbReference type="RefSeq" id="WP_187302702.1">
    <property type="nucleotide sequence ID" value="NZ_CBCTON010000020.1"/>
</dbReference>